<reference evidence="2" key="1">
    <citation type="journal article" date="2020" name="bioRxiv">
        <title>Historical genomics reveals the evolutionary mechanisms behind multiple outbreaks of the host-specific coffee wilt pathogen Fusarium xylarioides.</title>
        <authorList>
            <person name="Peck D."/>
            <person name="Nowell R.W."/>
            <person name="Flood J."/>
            <person name="Ryan M.J."/>
            <person name="Barraclough T.G."/>
        </authorList>
    </citation>
    <scope>NUCLEOTIDE SEQUENCE</scope>
    <source>
        <strain evidence="2">IMI 127659i</strain>
    </source>
</reference>
<comment type="caution">
    <text evidence="2">The sequence shown here is derived from an EMBL/GenBank/DDBJ whole genome shotgun (WGS) entry which is preliminary data.</text>
</comment>
<sequence length="201" mass="22833">MARYIPRVAANFGSPYCRSGIEAFYKRLCRIECVQVWRIKTFFILQQNGETFVSESQTSKAHIAEPDGRLTIYVPMDPTSQDVCFGSVLPRKFATWIMQDPESSDRPHVDIEMVNALTAIFSRETTSLDEMLDNLGIAKISYDGLRNDGDEVTRQRVLFKNVVERPRKAYSFSSDVSNSNMSKQVSAKPSDQTENDVRTGR</sequence>
<feature type="region of interest" description="Disordered" evidence="1">
    <location>
        <begin position="173"/>
        <end position="201"/>
    </location>
</feature>
<feature type="compositionally biased region" description="Polar residues" evidence="1">
    <location>
        <begin position="183"/>
        <end position="192"/>
    </location>
</feature>
<keyword evidence="3" id="KW-1185">Reference proteome</keyword>
<proteinExistence type="predicted"/>
<evidence type="ECO:0000313" key="3">
    <source>
        <dbReference type="Proteomes" id="UP000750502"/>
    </source>
</evidence>
<dbReference type="OrthoDB" id="1262810at2759"/>
<feature type="compositionally biased region" description="Low complexity" evidence="1">
    <location>
        <begin position="173"/>
        <end position="182"/>
    </location>
</feature>
<name>A0A9P7L5J3_9HYPO</name>
<dbReference type="Proteomes" id="UP000750502">
    <property type="component" value="Unassembled WGS sequence"/>
</dbReference>
<protein>
    <submittedName>
        <fullName evidence="2">Uncharacterized protein</fullName>
    </submittedName>
</protein>
<organism evidence="2 3">
    <name type="scientific">Fusarium xylarioides</name>
    <dbReference type="NCBI Taxonomy" id="221167"/>
    <lineage>
        <taxon>Eukaryota</taxon>
        <taxon>Fungi</taxon>
        <taxon>Dikarya</taxon>
        <taxon>Ascomycota</taxon>
        <taxon>Pezizomycotina</taxon>
        <taxon>Sordariomycetes</taxon>
        <taxon>Hypocreomycetidae</taxon>
        <taxon>Hypocreales</taxon>
        <taxon>Nectriaceae</taxon>
        <taxon>Fusarium</taxon>
        <taxon>Fusarium fujikuroi species complex</taxon>
    </lineage>
</organism>
<gene>
    <name evidence="2" type="ORF">H9Q72_001850</name>
</gene>
<evidence type="ECO:0000313" key="2">
    <source>
        <dbReference type="EMBL" id="KAG5771680.1"/>
    </source>
</evidence>
<accession>A0A9P7L5J3</accession>
<dbReference type="EMBL" id="JADFTT010000034">
    <property type="protein sequence ID" value="KAG5771680.1"/>
    <property type="molecule type" value="Genomic_DNA"/>
</dbReference>
<dbReference type="AlphaFoldDB" id="A0A9P7L5J3"/>
<evidence type="ECO:0000256" key="1">
    <source>
        <dbReference type="SAM" id="MobiDB-lite"/>
    </source>
</evidence>
<reference evidence="2" key="2">
    <citation type="submission" date="2020-10" db="EMBL/GenBank/DDBJ databases">
        <authorList>
            <person name="Peck L.D."/>
            <person name="Nowell R.W."/>
            <person name="Flood J."/>
            <person name="Ryan M.J."/>
            <person name="Barraclough T.G."/>
        </authorList>
    </citation>
    <scope>NUCLEOTIDE SEQUENCE</scope>
    <source>
        <strain evidence="2">IMI 127659i</strain>
    </source>
</reference>